<organism evidence="11 12">
    <name type="scientific">Idiomarina tyrosinivorans</name>
    <dbReference type="NCBI Taxonomy" id="1445662"/>
    <lineage>
        <taxon>Bacteria</taxon>
        <taxon>Pseudomonadati</taxon>
        <taxon>Pseudomonadota</taxon>
        <taxon>Gammaproteobacteria</taxon>
        <taxon>Alteromonadales</taxon>
        <taxon>Idiomarinaceae</taxon>
        <taxon>Idiomarina</taxon>
    </lineage>
</organism>
<gene>
    <name evidence="11" type="ORF">CWI84_03580</name>
</gene>
<dbReference type="InterPro" id="IPR014743">
    <property type="entry name" value="Cl-channel_core"/>
</dbReference>
<evidence type="ECO:0000256" key="8">
    <source>
        <dbReference type="ARBA" id="ARBA00023214"/>
    </source>
</evidence>
<dbReference type="PANTHER" id="PTHR43427:SF6">
    <property type="entry name" value="CHLORIDE CHANNEL PROTEIN CLC-E"/>
    <property type="match status" value="1"/>
</dbReference>
<proteinExistence type="predicted"/>
<evidence type="ECO:0000256" key="5">
    <source>
        <dbReference type="ARBA" id="ARBA00023065"/>
    </source>
</evidence>
<accession>A0A432ZRZ3</accession>
<evidence type="ECO:0000256" key="2">
    <source>
        <dbReference type="ARBA" id="ARBA00022448"/>
    </source>
</evidence>
<keyword evidence="8" id="KW-0868">Chloride</keyword>
<evidence type="ECO:0000256" key="6">
    <source>
        <dbReference type="ARBA" id="ARBA00023136"/>
    </source>
</evidence>
<feature type="transmembrane region" description="Helical" evidence="10">
    <location>
        <begin position="306"/>
        <end position="326"/>
    </location>
</feature>
<feature type="transmembrane region" description="Helical" evidence="10">
    <location>
        <begin position="109"/>
        <end position="131"/>
    </location>
</feature>
<dbReference type="GO" id="GO:0005254">
    <property type="term" value="F:chloride channel activity"/>
    <property type="evidence" value="ECO:0007669"/>
    <property type="project" value="UniProtKB-KW"/>
</dbReference>
<dbReference type="AlphaFoldDB" id="A0A432ZRZ3"/>
<evidence type="ECO:0000256" key="1">
    <source>
        <dbReference type="ARBA" id="ARBA00004141"/>
    </source>
</evidence>
<keyword evidence="9" id="KW-0407">Ion channel</keyword>
<dbReference type="GO" id="GO:0034707">
    <property type="term" value="C:chloride channel complex"/>
    <property type="evidence" value="ECO:0007669"/>
    <property type="project" value="UniProtKB-KW"/>
</dbReference>
<keyword evidence="3 10" id="KW-0812">Transmembrane</keyword>
<dbReference type="RefSeq" id="WP_126841213.1">
    <property type="nucleotide sequence ID" value="NZ_PIQH01000003.1"/>
</dbReference>
<feature type="transmembrane region" description="Helical" evidence="10">
    <location>
        <begin position="161"/>
        <end position="185"/>
    </location>
</feature>
<name>A0A432ZRZ3_9GAMM</name>
<feature type="transmembrane region" description="Helical" evidence="10">
    <location>
        <begin position="21"/>
        <end position="46"/>
    </location>
</feature>
<evidence type="ECO:0000256" key="3">
    <source>
        <dbReference type="ARBA" id="ARBA00022692"/>
    </source>
</evidence>
<dbReference type="PROSITE" id="PS51257">
    <property type="entry name" value="PROKAR_LIPOPROTEIN"/>
    <property type="match status" value="1"/>
</dbReference>
<feature type="transmembrane region" description="Helical" evidence="10">
    <location>
        <begin position="237"/>
        <end position="256"/>
    </location>
</feature>
<feature type="transmembrane region" description="Helical" evidence="10">
    <location>
        <begin position="333"/>
        <end position="353"/>
    </location>
</feature>
<evidence type="ECO:0000256" key="7">
    <source>
        <dbReference type="ARBA" id="ARBA00023173"/>
    </source>
</evidence>
<keyword evidence="2" id="KW-0813">Transport</keyword>
<evidence type="ECO:0000256" key="9">
    <source>
        <dbReference type="ARBA" id="ARBA00023303"/>
    </source>
</evidence>
<sequence>MRLLRTLQLQLRSQLARPATTLAICLMGLLGGCAAALVIVLFRFAIEHGGYLVGNSTQWQQPMSDVSRFVIPLVAVAIIYLLFKLTGFKRIRLGIPYVIHRMKQHYGILPWRSTLNQFFGGIIALIAGFSVGREGPAVHLGAASATWLGYHVDAPKNSIRTLAACGIAAAIAASFNTPLAAMVLVMEVVLREYKVHIFIPVMLAAVAGSLITEQIFGPTTEFAMLIPVNIEPATLPSVVLFGLLLGVIGVVFKALMLDVLKTVQPIALSTRLLFAGLITAILALLIPSSHGPGLSAIAQVAMSHPAMSVIFTLLFAKTVAAAVALGMGVPGGLIGSVFGIGAISAALFVSLLSPLHWMPVDSFDTFILLGMAGMLAASIHAPLAALLAIVELSGSIEVVIPAMLVIVPAYLVSNQLFRSKSIFIAQLELQDLPYQIAPVTIALQKTGVEAVMEREFKLLLDPTQEELLDALETAQAQSVVVMTVNENNQPEYRMVSYDIAAAYGENPSLNYLPLQGLRITATLSEVYDILSPQRRGAVYIYDQDSNDPLALVTWETVRKALQRELA</sequence>
<dbReference type="OrthoDB" id="9767361at2"/>
<dbReference type="Proteomes" id="UP000287996">
    <property type="component" value="Unassembled WGS sequence"/>
</dbReference>
<comment type="subcellular location">
    <subcellularLocation>
        <location evidence="1">Membrane</location>
        <topology evidence="1">Multi-pass membrane protein</topology>
    </subcellularLocation>
</comment>
<dbReference type="Gene3D" id="1.10.3080.10">
    <property type="entry name" value="Clc chloride channel"/>
    <property type="match status" value="1"/>
</dbReference>
<dbReference type="PRINTS" id="PR00762">
    <property type="entry name" value="CLCHANNEL"/>
</dbReference>
<dbReference type="InterPro" id="IPR050368">
    <property type="entry name" value="ClC-type_chloride_channel"/>
</dbReference>
<evidence type="ECO:0000256" key="4">
    <source>
        <dbReference type="ARBA" id="ARBA00022989"/>
    </source>
</evidence>
<comment type="caution">
    <text evidence="11">The sequence shown here is derived from an EMBL/GenBank/DDBJ whole genome shotgun (WGS) entry which is preliminary data.</text>
</comment>
<keyword evidence="6 10" id="KW-0472">Membrane</keyword>
<evidence type="ECO:0000313" key="12">
    <source>
        <dbReference type="Proteomes" id="UP000287996"/>
    </source>
</evidence>
<feature type="transmembrane region" description="Helical" evidence="10">
    <location>
        <begin position="66"/>
        <end position="83"/>
    </location>
</feature>
<protein>
    <submittedName>
        <fullName evidence="11">Chloride channel protein</fullName>
    </submittedName>
</protein>
<dbReference type="InterPro" id="IPR001807">
    <property type="entry name" value="ClC"/>
</dbReference>
<feature type="transmembrane region" description="Helical" evidence="10">
    <location>
        <begin position="365"/>
        <end position="389"/>
    </location>
</feature>
<dbReference type="SUPFAM" id="SSF81340">
    <property type="entry name" value="Clc chloride channel"/>
    <property type="match status" value="1"/>
</dbReference>
<dbReference type="CDD" id="cd00400">
    <property type="entry name" value="Voltage_gated_ClC"/>
    <property type="match status" value="1"/>
</dbReference>
<keyword evidence="12" id="KW-1185">Reference proteome</keyword>
<evidence type="ECO:0000256" key="10">
    <source>
        <dbReference type="SAM" id="Phobius"/>
    </source>
</evidence>
<keyword evidence="5" id="KW-0406">Ion transport</keyword>
<feature type="transmembrane region" description="Helical" evidence="10">
    <location>
        <begin position="268"/>
        <end position="286"/>
    </location>
</feature>
<reference evidence="11 12" key="1">
    <citation type="journal article" date="2011" name="Front. Microbiol.">
        <title>Genomic signatures of strain selection and enhancement in Bacillus atrophaeus var. globigii, a historical biowarfare simulant.</title>
        <authorList>
            <person name="Gibbons H.S."/>
            <person name="Broomall S.M."/>
            <person name="McNew L.A."/>
            <person name="Daligault H."/>
            <person name="Chapman C."/>
            <person name="Bruce D."/>
            <person name="Karavis M."/>
            <person name="Krepps M."/>
            <person name="McGregor P.A."/>
            <person name="Hong C."/>
            <person name="Park K.H."/>
            <person name="Akmal A."/>
            <person name="Feldman A."/>
            <person name="Lin J.S."/>
            <person name="Chang W.E."/>
            <person name="Higgs B.W."/>
            <person name="Demirev P."/>
            <person name="Lindquist J."/>
            <person name="Liem A."/>
            <person name="Fochler E."/>
            <person name="Read T.D."/>
            <person name="Tapia R."/>
            <person name="Johnson S."/>
            <person name="Bishop-Lilly K.A."/>
            <person name="Detter C."/>
            <person name="Han C."/>
            <person name="Sozhamannan S."/>
            <person name="Rosenzweig C.N."/>
            <person name="Skowronski E.W."/>
        </authorList>
    </citation>
    <scope>NUCLEOTIDE SEQUENCE [LARGE SCALE GENOMIC DNA]</scope>
    <source>
        <strain evidence="11 12">CC-PW-9</strain>
    </source>
</reference>
<feature type="transmembrane region" description="Helical" evidence="10">
    <location>
        <begin position="396"/>
        <end position="413"/>
    </location>
</feature>
<keyword evidence="7" id="KW-0869">Chloride channel</keyword>
<keyword evidence="4 10" id="KW-1133">Transmembrane helix</keyword>
<dbReference type="Pfam" id="PF00654">
    <property type="entry name" value="Voltage_CLC"/>
    <property type="match status" value="1"/>
</dbReference>
<dbReference type="EMBL" id="PIQH01000003">
    <property type="protein sequence ID" value="RUO80680.1"/>
    <property type="molecule type" value="Genomic_DNA"/>
</dbReference>
<feature type="transmembrane region" description="Helical" evidence="10">
    <location>
        <begin position="197"/>
        <end position="217"/>
    </location>
</feature>
<dbReference type="PANTHER" id="PTHR43427">
    <property type="entry name" value="CHLORIDE CHANNEL PROTEIN CLC-E"/>
    <property type="match status" value="1"/>
</dbReference>
<evidence type="ECO:0000313" key="11">
    <source>
        <dbReference type="EMBL" id="RUO80680.1"/>
    </source>
</evidence>